<keyword evidence="3" id="KW-0732">Signal</keyword>
<feature type="domain" description="Peptidase S9 prolyl oligopeptidase catalytic" evidence="6">
    <location>
        <begin position="470"/>
        <end position="684"/>
    </location>
</feature>
<reference evidence="7" key="1">
    <citation type="submission" date="2021-04" db="EMBL/GenBank/DDBJ databases">
        <title>Phylogenetic analysis of Acidobacteriaceae.</title>
        <authorList>
            <person name="Qiu L."/>
            <person name="Zhang Q."/>
        </authorList>
    </citation>
    <scope>NUCLEOTIDE SEQUENCE</scope>
    <source>
        <strain evidence="7">DSM 25168</strain>
    </source>
</reference>
<keyword evidence="5" id="KW-0720">Serine protease</keyword>
<dbReference type="InterPro" id="IPR011042">
    <property type="entry name" value="6-blade_b-propeller_TolB-like"/>
</dbReference>
<dbReference type="InterPro" id="IPR001375">
    <property type="entry name" value="Peptidase_S9_cat"/>
</dbReference>
<evidence type="ECO:0000259" key="6">
    <source>
        <dbReference type="Pfam" id="PF00326"/>
    </source>
</evidence>
<dbReference type="InterPro" id="IPR029058">
    <property type="entry name" value="AB_hydrolase_fold"/>
</dbReference>
<evidence type="ECO:0000256" key="4">
    <source>
        <dbReference type="ARBA" id="ARBA00022801"/>
    </source>
</evidence>
<dbReference type="KEGG" id="orp:MOP44_06640"/>
<organism evidence="7 8">
    <name type="scientific">Occallatibacter riparius</name>
    <dbReference type="NCBI Taxonomy" id="1002689"/>
    <lineage>
        <taxon>Bacteria</taxon>
        <taxon>Pseudomonadati</taxon>
        <taxon>Acidobacteriota</taxon>
        <taxon>Terriglobia</taxon>
        <taxon>Terriglobales</taxon>
        <taxon>Acidobacteriaceae</taxon>
        <taxon>Occallatibacter</taxon>
    </lineage>
</organism>
<keyword evidence="2" id="KW-0645">Protease</keyword>
<dbReference type="PANTHER" id="PTHR42776:SF13">
    <property type="entry name" value="DIPEPTIDYL-PEPTIDASE 5"/>
    <property type="match status" value="1"/>
</dbReference>
<dbReference type="RefSeq" id="WP_260795190.1">
    <property type="nucleotide sequence ID" value="NZ_CP093313.1"/>
</dbReference>
<keyword evidence="8" id="KW-1185">Reference proteome</keyword>
<protein>
    <submittedName>
        <fullName evidence="7">S9 family peptidase</fullName>
    </submittedName>
</protein>
<dbReference type="InterPro" id="IPR011659">
    <property type="entry name" value="WD40"/>
</dbReference>
<dbReference type="Gene3D" id="2.120.10.30">
    <property type="entry name" value="TolB, C-terminal domain"/>
    <property type="match status" value="2"/>
</dbReference>
<dbReference type="FunFam" id="3.40.50.1820:FF:000028">
    <property type="entry name" value="S9 family peptidase"/>
    <property type="match status" value="1"/>
</dbReference>
<evidence type="ECO:0000256" key="1">
    <source>
        <dbReference type="ARBA" id="ARBA00010040"/>
    </source>
</evidence>
<evidence type="ECO:0000256" key="5">
    <source>
        <dbReference type="ARBA" id="ARBA00022825"/>
    </source>
</evidence>
<dbReference type="GO" id="GO:0006508">
    <property type="term" value="P:proteolysis"/>
    <property type="evidence" value="ECO:0007669"/>
    <property type="project" value="UniProtKB-KW"/>
</dbReference>
<dbReference type="SUPFAM" id="SSF53474">
    <property type="entry name" value="alpha/beta-Hydrolases"/>
    <property type="match status" value="1"/>
</dbReference>
<evidence type="ECO:0000313" key="7">
    <source>
        <dbReference type="EMBL" id="UWZ85615.1"/>
    </source>
</evidence>
<evidence type="ECO:0000256" key="2">
    <source>
        <dbReference type="ARBA" id="ARBA00022670"/>
    </source>
</evidence>
<proteinExistence type="inferred from homology"/>
<dbReference type="Pfam" id="PF00326">
    <property type="entry name" value="Peptidase_S9"/>
    <property type="match status" value="1"/>
</dbReference>
<dbReference type="EMBL" id="CP093313">
    <property type="protein sequence ID" value="UWZ85615.1"/>
    <property type="molecule type" value="Genomic_DNA"/>
</dbReference>
<evidence type="ECO:0000256" key="3">
    <source>
        <dbReference type="ARBA" id="ARBA00022729"/>
    </source>
</evidence>
<gene>
    <name evidence="7" type="ORF">MOP44_06640</name>
</gene>
<comment type="similarity">
    <text evidence="1">Belongs to the peptidase S9C family.</text>
</comment>
<dbReference type="SUPFAM" id="SSF82171">
    <property type="entry name" value="DPP6 N-terminal domain-like"/>
    <property type="match status" value="1"/>
</dbReference>
<keyword evidence="4" id="KW-0378">Hydrolase</keyword>
<dbReference type="GO" id="GO:0004252">
    <property type="term" value="F:serine-type endopeptidase activity"/>
    <property type="evidence" value="ECO:0007669"/>
    <property type="project" value="TreeGrafter"/>
</dbReference>
<dbReference type="Gene3D" id="3.40.50.1820">
    <property type="entry name" value="alpha/beta hydrolase"/>
    <property type="match status" value="1"/>
</dbReference>
<dbReference type="PANTHER" id="PTHR42776">
    <property type="entry name" value="SERINE PEPTIDASE S9 FAMILY MEMBER"/>
    <property type="match status" value="1"/>
</dbReference>
<sequence>MKRLGETAVSPDGKWLVYSVTTVDLQKNSKTAELWLQKIEGGEPLKLAVAQAGDGGVDFAADRKRILFTSSRDGSQQVWVADFDAATGATSNAKKLTSIATEADNAKWSPDGHSVVFTSSVYPDCPAISFDDASGDKCNADRDKAAAASKVKAQIWTELLYRHWNHYTGPKRSHLFVVDVDSGKVRDLNPGDTHDVPPFSLGGGGGFSISPDSKELAFTENPDPVPAISTSAQIWTLDLTNPAAKPVKISTSAGGNFNPAYSADGKYIAWRSQARAGYESDKFRLWLYDRSAKSGKDLLPKFDNWVDEFAWAPDSQTVLFVSGSLGKAPVSAVRLDGTSFPFASEPTEGEFSDLHPTTDGLLIATKMTVASPGEAATFRPGTKQGAGSLEGLSFTWIATHHVIDHPLTHLNDALLAQLDLPKMQDFWFTAKDGTKLQGFVIPPPGYDPQKKYPVKFLIHGGPQGAWGDSWSYRWNAELFAANGYVVVMINPRGSTGYGQAVVDGVNGDWGGKPYTDLMTGLDYAEQHYPFIDKTRECALGASYGGYMANWVLGHTDRFKCIVSHDGMFNAESAFGSTEEDWFNTWEFKGAPWDYYGKPDSENPFRKWSPSLYAKNFKTPTLVVHGQLDYRLDVSEGLQLFDTLQLRHVPSQMLYFPDEGHWVLKPQNSQLWYKTVNAWVDKWTKASGQ</sequence>
<dbReference type="Proteomes" id="UP001059380">
    <property type="component" value="Chromosome"/>
</dbReference>
<dbReference type="Pfam" id="PF07676">
    <property type="entry name" value="PD40"/>
    <property type="match status" value="3"/>
</dbReference>
<evidence type="ECO:0000313" key="8">
    <source>
        <dbReference type="Proteomes" id="UP001059380"/>
    </source>
</evidence>
<name>A0A9J7BSN5_9BACT</name>
<accession>A0A9J7BSN5</accession>
<dbReference type="AlphaFoldDB" id="A0A9J7BSN5"/>